<dbReference type="Proteomes" id="UP000461730">
    <property type="component" value="Unassembled WGS sequence"/>
</dbReference>
<dbReference type="InterPro" id="IPR019734">
    <property type="entry name" value="TPR_rpt"/>
</dbReference>
<sequence length="229" mass="25846">MLYIRILCLLFVAVLFVRTVIAYPGIKLKALYNQGMTCMKAGQFDAALHCFNQVVLKDRNYTAAYLRMGDVYLAVNNTKAAEEQYSYVLQREPRNCEALYGLGVVHFNRKNYPDAVRAFEQSADYGYKANADFHLNKGVAHLQLRDTSGAVQELLSCLELNPAEARALQSLAHISFTNGKYEDAILYWDRLLLLQPGNAFALFMLGKSHISSGRTERGEELCNKALQMQ</sequence>
<dbReference type="PANTHER" id="PTHR44943:SF8">
    <property type="entry name" value="TPR REPEAT-CONTAINING PROTEIN MJ0263"/>
    <property type="match status" value="1"/>
</dbReference>
<dbReference type="Pfam" id="PF13432">
    <property type="entry name" value="TPR_16"/>
    <property type="match status" value="2"/>
</dbReference>
<dbReference type="Pfam" id="PF07719">
    <property type="entry name" value="TPR_2"/>
    <property type="match status" value="1"/>
</dbReference>
<reference evidence="4 5" key="1">
    <citation type="submission" date="2019-12" db="EMBL/GenBank/DDBJ databases">
        <title>Chitinophaga sp. strain ysch24 (GDMCC 1.1355), whole genome shotgun sequence.</title>
        <authorList>
            <person name="Zhang X."/>
        </authorList>
    </citation>
    <scope>NUCLEOTIDE SEQUENCE [LARGE SCALE GENOMIC DNA]</scope>
    <source>
        <strain evidence="5">ysch24</strain>
    </source>
</reference>
<keyword evidence="5" id="KW-1185">Reference proteome</keyword>
<feature type="repeat" description="TPR" evidence="3">
    <location>
        <begin position="62"/>
        <end position="95"/>
    </location>
</feature>
<protein>
    <submittedName>
        <fullName evidence="4">Tetratricopeptide repeat protein</fullName>
    </submittedName>
</protein>
<proteinExistence type="predicted"/>
<dbReference type="Pfam" id="PF13181">
    <property type="entry name" value="TPR_8"/>
    <property type="match status" value="1"/>
</dbReference>
<feature type="repeat" description="TPR" evidence="3">
    <location>
        <begin position="165"/>
        <end position="198"/>
    </location>
</feature>
<dbReference type="InterPro" id="IPR051685">
    <property type="entry name" value="Ycf3/AcsC/BcsC/TPR_MFPF"/>
</dbReference>
<evidence type="ECO:0000313" key="4">
    <source>
        <dbReference type="EMBL" id="MVT11645.1"/>
    </source>
</evidence>
<dbReference type="PANTHER" id="PTHR44943">
    <property type="entry name" value="CELLULOSE SYNTHASE OPERON PROTEIN C"/>
    <property type="match status" value="1"/>
</dbReference>
<evidence type="ECO:0000256" key="1">
    <source>
        <dbReference type="ARBA" id="ARBA00022737"/>
    </source>
</evidence>
<evidence type="ECO:0000256" key="3">
    <source>
        <dbReference type="PROSITE-ProRule" id="PRU00339"/>
    </source>
</evidence>
<dbReference type="InterPro" id="IPR011990">
    <property type="entry name" value="TPR-like_helical_dom_sf"/>
</dbReference>
<dbReference type="SMART" id="SM00028">
    <property type="entry name" value="TPR"/>
    <property type="match status" value="5"/>
</dbReference>
<dbReference type="RefSeq" id="WP_157309070.1">
    <property type="nucleotide sequence ID" value="NZ_WRXN01000015.1"/>
</dbReference>
<gene>
    <name evidence="4" type="ORF">GO493_25505</name>
</gene>
<comment type="caution">
    <text evidence="4">The sequence shown here is derived from an EMBL/GenBank/DDBJ whole genome shotgun (WGS) entry which is preliminary data.</text>
</comment>
<organism evidence="4 5">
    <name type="scientific">Chitinophaga tropicalis</name>
    <dbReference type="NCBI Taxonomy" id="2683588"/>
    <lineage>
        <taxon>Bacteria</taxon>
        <taxon>Pseudomonadati</taxon>
        <taxon>Bacteroidota</taxon>
        <taxon>Chitinophagia</taxon>
        <taxon>Chitinophagales</taxon>
        <taxon>Chitinophagaceae</taxon>
        <taxon>Chitinophaga</taxon>
    </lineage>
</organism>
<dbReference type="InterPro" id="IPR013105">
    <property type="entry name" value="TPR_2"/>
</dbReference>
<dbReference type="PROSITE" id="PS50005">
    <property type="entry name" value="TPR"/>
    <property type="match status" value="2"/>
</dbReference>
<keyword evidence="2 3" id="KW-0802">TPR repeat</keyword>
<dbReference type="AlphaFoldDB" id="A0A7K1UCD4"/>
<dbReference type="SUPFAM" id="SSF48452">
    <property type="entry name" value="TPR-like"/>
    <property type="match status" value="1"/>
</dbReference>
<name>A0A7K1UCD4_9BACT</name>
<keyword evidence="1" id="KW-0677">Repeat</keyword>
<evidence type="ECO:0000313" key="5">
    <source>
        <dbReference type="Proteomes" id="UP000461730"/>
    </source>
</evidence>
<accession>A0A7K1UCD4</accession>
<evidence type="ECO:0000256" key="2">
    <source>
        <dbReference type="ARBA" id="ARBA00022803"/>
    </source>
</evidence>
<dbReference type="Gene3D" id="1.25.40.10">
    <property type="entry name" value="Tetratricopeptide repeat domain"/>
    <property type="match status" value="2"/>
</dbReference>
<dbReference type="EMBL" id="WRXN01000015">
    <property type="protein sequence ID" value="MVT11645.1"/>
    <property type="molecule type" value="Genomic_DNA"/>
</dbReference>